<dbReference type="eggNOG" id="ENOG502SUZP">
    <property type="taxonomic scope" value="Eukaryota"/>
</dbReference>
<sequence length="440" mass="50806">MGKFETLKTESIHSLQSKGLFRFVIIVMMSLIMFCSNIVIGKQYIIRNVPYFSQQTEYSCGATSLQMALSYFDGNFHRQMKEESLLKETVSFRIISQESIVDVARTSNHTGTCSLDVIRSARFSTISSTPISQYYLQYPKQAPMNGWFGIENSHNLLNKSLDSIYYFGGLMTIYYPERGSYLKSEKCSEKKGGEGNVKCWVKEMIESFLKFDIPVICLMFYDLNDSEGHYRLAVGYETKLDESGNEIPTHIIMWDPYNREGNPPISNFTISEFCNLWNYTELRFENTCYRPYFGAVMYPLDIKAMVSREGHLMVEYGHPKHLVSSDFVSKHVEKTLVIDNVVAKIRIYQTIPNQEDILKEVESVDLQMNPSRLNFGQNLSFSWKLPSNLLLEKNIRIKIGIYGLVCDKTLTWLYEPNTDKFSQSYKYCDQVGGTIFIKTD</sequence>
<keyword evidence="3" id="KW-1185">Reference proteome</keyword>
<evidence type="ECO:0000256" key="1">
    <source>
        <dbReference type="SAM" id="Phobius"/>
    </source>
</evidence>
<dbReference type="VEuPathDB" id="AmoebaDB:NAEGRDRAFT_71499"/>
<dbReference type="Gene3D" id="3.90.70.10">
    <property type="entry name" value="Cysteine proteinases"/>
    <property type="match status" value="1"/>
</dbReference>
<feature type="transmembrane region" description="Helical" evidence="1">
    <location>
        <begin position="20"/>
        <end position="40"/>
    </location>
</feature>
<evidence type="ECO:0000313" key="2">
    <source>
        <dbReference type="EMBL" id="EFC40562.1"/>
    </source>
</evidence>
<dbReference type="InParanoid" id="D2VR86"/>
<dbReference type="RefSeq" id="XP_002673306.1">
    <property type="nucleotide sequence ID" value="XM_002673260.1"/>
</dbReference>
<keyword evidence="1" id="KW-1133">Transmembrane helix</keyword>
<evidence type="ECO:0000313" key="3">
    <source>
        <dbReference type="Proteomes" id="UP000006671"/>
    </source>
</evidence>
<reference evidence="2 3" key="1">
    <citation type="journal article" date="2010" name="Cell">
        <title>The genome of Naegleria gruberi illuminates early eukaryotic versatility.</title>
        <authorList>
            <person name="Fritz-Laylin L.K."/>
            <person name="Prochnik S.E."/>
            <person name="Ginger M.L."/>
            <person name="Dacks J.B."/>
            <person name="Carpenter M.L."/>
            <person name="Field M.C."/>
            <person name="Kuo A."/>
            <person name="Paredez A."/>
            <person name="Chapman J."/>
            <person name="Pham J."/>
            <person name="Shu S."/>
            <person name="Neupane R."/>
            <person name="Cipriano M."/>
            <person name="Mancuso J."/>
            <person name="Tu H."/>
            <person name="Salamov A."/>
            <person name="Lindquist E."/>
            <person name="Shapiro H."/>
            <person name="Lucas S."/>
            <person name="Grigoriev I.V."/>
            <person name="Cande W.Z."/>
            <person name="Fulton C."/>
            <person name="Rokhsar D.S."/>
            <person name="Dawson S.C."/>
        </authorList>
    </citation>
    <scope>NUCLEOTIDE SEQUENCE [LARGE SCALE GENOMIC DNA]</scope>
    <source>
        <strain evidence="2 3">NEG-M</strain>
    </source>
</reference>
<dbReference type="OrthoDB" id="15857at2759"/>
<keyword evidence="1" id="KW-0812">Transmembrane</keyword>
<accession>D2VR86</accession>
<proteinExistence type="predicted"/>
<name>D2VR86_NAEGR</name>
<dbReference type="Proteomes" id="UP000006671">
    <property type="component" value="Unassembled WGS sequence"/>
</dbReference>
<dbReference type="OMA" id="WNYTELR"/>
<dbReference type="KEGG" id="ngr:NAEGRDRAFT_71499"/>
<keyword evidence="1" id="KW-0472">Membrane</keyword>
<gene>
    <name evidence="2" type="ORF">NAEGRDRAFT_71499</name>
</gene>
<protein>
    <submittedName>
        <fullName evidence="2">Predicted protein</fullName>
    </submittedName>
</protein>
<organism evidence="3">
    <name type="scientific">Naegleria gruberi</name>
    <name type="common">Amoeba</name>
    <dbReference type="NCBI Taxonomy" id="5762"/>
    <lineage>
        <taxon>Eukaryota</taxon>
        <taxon>Discoba</taxon>
        <taxon>Heterolobosea</taxon>
        <taxon>Tetramitia</taxon>
        <taxon>Eutetramitia</taxon>
        <taxon>Vahlkampfiidae</taxon>
        <taxon>Naegleria</taxon>
    </lineage>
</organism>
<dbReference type="AlphaFoldDB" id="D2VR86"/>
<dbReference type="EMBL" id="GG738891">
    <property type="protein sequence ID" value="EFC40562.1"/>
    <property type="molecule type" value="Genomic_DNA"/>
</dbReference>
<dbReference type="GeneID" id="8854610"/>